<dbReference type="PANTHER" id="PTHR30055">
    <property type="entry name" value="HTH-TYPE TRANSCRIPTIONAL REGULATOR RUTR"/>
    <property type="match status" value="1"/>
</dbReference>
<dbReference type="InterPro" id="IPR001647">
    <property type="entry name" value="HTH_TetR"/>
</dbReference>
<sequence>MRENRCMSADSNPVAQARPGSDPGAGLRERKKERTRHTIRTEAFRLFHEQGYAETTVEQIAAAADISPSTFFRYFPSKEMVVLADDLDPLVIRSLRSQPAELSPLEAFRAATAEVFGGLDAAEYQFERDRVELVYTVPELRGVVAQELQRNIDLIAELTAERTGAPADSMPVRAFAGALTGAIMAVFEDGVFDQERLTEVLDFLQAGMPLPSRGGE</sequence>
<dbReference type="GO" id="GO:0003700">
    <property type="term" value="F:DNA-binding transcription factor activity"/>
    <property type="evidence" value="ECO:0007669"/>
    <property type="project" value="TreeGrafter"/>
</dbReference>
<dbReference type="GO" id="GO:0000976">
    <property type="term" value="F:transcription cis-regulatory region binding"/>
    <property type="evidence" value="ECO:0007669"/>
    <property type="project" value="TreeGrafter"/>
</dbReference>
<dbReference type="PROSITE" id="PS50977">
    <property type="entry name" value="HTH_TETR_2"/>
    <property type="match status" value="1"/>
</dbReference>
<dbReference type="AlphaFoldDB" id="A0A3M2L4X6"/>
<keyword evidence="3" id="KW-0804">Transcription</keyword>
<evidence type="ECO:0000313" key="7">
    <source>
        <dbReference type="EMBL" id="RMI31760.1"/>
    </source>
</evidence>
<dbReference type="InterPro" id="IPR009057">
    <property type="entry name" value="Homeodomain-like_sf"/>
</dbReference>
<keyword evidence="8" id="KW-1185">Reference proteome</keyword>
<evidence type="ECO:0000256" key="5">
    <source>
        <dbReference type="SAM" id="MobiDB-lite"/>
    </source>
</evidence>
<reference evidence="7 8" key="1">
    <citation type="submission" date="2018-10" db="EMBL/GenBank/DDBJ databases">
        <title>Isolation from cow dung.</title>
        <authorList>
            <person name="Ling L."/>
        </authorList>
    </citation>
    <scope>NUCLEOTIDE SEQUENCE [LARGE SCALE GENOMIC DNA]</scope>
    <source>
        <strain evidence="7 8">NEAU-LL90</strain>
    </source>
</reference>
<dbReference type="OrthoDB" id="4143918at2"/>
<feature type="domain" description="HTH tetR-type" evidence="6">
    <location>
        <begin position="33"/>
        <end position="93"/>
    </location>
</feature>
<protein>
    <submittedName>
        <fullName evidence="7">TetR family transcriptional regulator</fullName>
    </submittedName>
</protein>
<dbReference type="InterPro" id="IPR041347">
    <property type="entry name" value="MftR_C"/>
</dbReference>
<dbReference type="Pfam" id="PF00440">
    <property type="entry name" value="TetR_N"/>
    <property type="match status" value="1"/>
</dbReference>
<dbReference type="Gene3D" id="1.10.357.10">
    <property type="entry name" value="Tetracycline Repressor, domain 2"/>
    <property type="match status" value="1"/>
</dbReference>
<dbReference type="InterPro" id="IPR050109">
    <property type="entry name" value="HTH-type_TetR-like_transc_reg"/>
</dbReference>
<keyword evidence="2 4" id="KW-0238">DNA-binding</keyword>
<evidence type="ECO:0000256" key="1">
    <source>
        <dbReference type="ARBA" id="ARBA00023015"/>
    </source>
</evidence>
<evidence type="ECO:0000259" key="6">
    <source>
        <dbReference type="PROSITE" id="PS50977"/>
    </source>
</evidence>
<keyword evidence="1" id="KW-0805">Transcription regulation</keyword>
<dbReference type="Pfam" id="PF17754">
    <property type="entry name" value="TetR_C_14"/>
    <property type="match status" value="1"/>
</dbReference>
<name>A0A3M2L4X6_9NOCA</name>
<evidence type="ECO:0000256" key="3">
    <source>
        <dbReference type="ARBA" id="ARBA00023163"/>
    </source>
</evidence>
<evidence type="ECO:0000256" key="4">
    <source>
        <dbReference type="PROSITE-ProRule" id="PRU00335"/>
    </source>
</evidence>
<feature type="DNA-binding region" description="H-T-H motif" evidence="4">
    <location>
        <begin position="56"/>
        <end position="75"/>
    </location>
</feature>
<gene>
    <name evidence="7" type="ORF">EBN03_16330</name>
</gene>
<dbReference type="PRINTS" id="PR00455">
    <property type="entry name" value="HTHTETR"/>
</dbReference>
<evidence type="ECO:0000256" key="2">
    <source>
        <dbReference type="ARBA" id="ARBA00023125"/>
    </source>
</evidence>
<dbReference type="Gene3D" id="1.10.10.60">
    <property type="entry name" value="Homeodomain-like"/>
    <property type="match status" value="1"/>
</dbReference>
<feature type="region of interest" description="Disordered" evidence="5">
    <location>
        <begin position="1"/>
        <end position="34"/>
    </location>
</feature>
<evidence type="ECO:0000313" key="8">
    <source>
        <dbReference type="Proteomes" id="UP000279275"/>
    </source>
</evidence>
<dbReference type="PANTHER" id="PTHR30055:SF238">
    <property type="entry name" value="MYCOFACTOCIN BIOSYNTHESIS TRANSCRIPTIONAL REGULATOR MFTR-RELATED"/>
    <property type="match status" value="1"/>
</dbReference>
<dbReference type="Proteomes" id="UP000279275">
    <property type="component" value="Unassembled WGS sequence"/>
</dbReference>
<accession>A0A3M2L4X6</accession>
<organism evidence="7 8">
    <name type="scientific">Nocardia stercoris</name>
    <dbReference type="NCBI Taxonomy" id="2483361"/>
    <lineage>
        <taxon>Bacteria</taxon>
        <taxon>Bacillati</taxon>
        <taxon>Actinomycetota</taxon>
        <taxon>Actinomycetes</taxon>
        <taxon>Mycobacteriales</taxon>
        <taxon>Nocardiaceae</taxon>
        <taxon>Nocardia</taxon>
    </lineage>
</organism>
<comment type="caution">
    <text evidence="7">The sequence shown here is derived from an EMBL/GenBank/DDBJ whole genome shotgun (WGS) entry which is preliminary data.</text>
</comment>
<proteinExistence type="predicted"/>
<dbReference type="SUPFAM" id="SSF46689">
    <property type="entry name" value="Homeodomain-like"/>
    <property type="match status" value="1"/>
</dbReference>
<dbReference type="EMBL" id="RFFH01000006">
    <property type="protein sequence ID" value="RMI31760.1"/>
    <property type="molecule type" value="Genomic_DNA"/>
</dbReference>